<keyword evidence="3" id="KW-1185">Reference proteome</keyword>
<proteinExistence type="predicted"/>
<feature type="transmembrane region" description="Helical" evidence="1">
    <location>
        <begin position="147"/>
        <end position="169"/>
    </location>
</feature>
<reference evidence="2 3" key="1">
    <citation type="submission" date="2018-05" db="EMBL/GenBank/DDBJ databases">
        <title>Genomic Encyclopedia of Type Strains, Phase IV (KMG-IV): sequencing the most valuable type-strain genomes for metagenomic binning, comparative biology and taxonomic classification.</title>
        <authorList>
            <person name="Goeker M."/>
        </authorList>
    </citation>
    <scope>NUCLEOTIDE SEQUENCE [LARGE SCALE GENOMIC DNA]</scope>
    <source>
        <strain evidence="2 3">DSM 16791</strain>
    </source>
</reference>
<accession>A0A317PG54</accession>
<gene>
    <name evidence="2" type="ORF">DFR52_104295</name>
</gene>
<sequence length="218" mass="24079">MCRTVSHQSSTSVVPAIQAGVRHHPEKLSDLLERLARTADDRISIRQMAEALDDRSFGAFLLVFALPNLIPLPPGATMILGLPMVVVAWQMLIGYNKVWLPRALADYSVERATFQRMVLRVVPWLRRTETWVRPRNWPLNGAIREQIFGLFVLILAIICVLPIPFGNWPPAFAIAILGIAHTERDGNCLVLGGVVGIIAATVASAIVLFTGALLLRIF</sequence>
<dbReference type="PIRSF" id="PIRSF033239">
    <property type="entry name" value="ExoD"/>
    <property type="match status" value="1"/>
</dbReference>
<feature type="transmembrane region" description="Helical" evidence="1">
    <location>
        <begin position="189"/>
        <end position="215"/>
    </location>
</feature>
<feature type="transmembrane region" description="Helical" evidence="1">
    <location>
        <begin position="52"/>
        <end position="70"/>
    </location>
</feature>
<keyword evidence="1" id="KW-0812">Transmembrane</keyword>
<dbReference type="InterPro" id="IPR010331">
    <property type="entry name" value="ExoD"/>
</dbReference>
<protein>
    <recommendedName>
        <fullName evidence="4">Exopolysaccharide synthesis protein ExoD</fullName>
    </recommendedName>
</protein>
<dbReference type="Proteomes" id="UP000246352">
    <property type="component" value="Unassembled WGS sequence"/>
</dbReference>
<dbReference type="EMBL" id="QGTR01000004">
    <property type="protein sequence ID" value="PWV99004.1"/>
    <property type="molecule type" value="Genomic_DNA"/>
</dbReference>
<name>A0A317PG54_9HYPH</name>
<keyword evidence="1" id="KW-1133">Transmembrane helix</keyword>
<evidence type="ECO:0000256" key="1">
    <source>
        <dbReference type="SAM" id="Phobius"/>
    </source>
</evidence>
<evidence type="ECO:0000313" key="3">
    <source>
        <dbReference type="Proteomes" id="UP000246352"/>
    </source>
</evidence>
<evidence type="ECO:0000313" key="2">
    <source>
        <dbReference type="EMBL" id="PWV99004.1"/>
    </source>
</evidence>
<dbReference type="AlphaFoldDB" id="A0A317PG54"/>
<evidence type="ECO:0008006" key="4">
    <source>
        <dbReference type="Google" id="ProtNLM"/>
    </source>
</evidence>
<dbReference type="Pfam" id="PF06055">
    <property type="entry name" value="ExoD"/>
    <property type="match status" value="1"/>
</dbReference>
<keyword evidence="1" id="KW-0472">Membrane</keyword>
<dbReference type="PANTHER" id="PTHR41795">
    <property type="entry name" value="EXOPOLYSACCHARIDE SYNTHESIS PROTEIN"/>
    <property type="match status" value="1"/>
</dbReference>
<comment type="caution">
    <text evidence="2">The sequence shown here is derived from an EMBL/GenBank/DDBJ whole genome shotgun (WGS) entry which is preliminary data.</text>
</comment>
<organism evidence="2 3">
    <name type="scientific">Hoeflea marina</name>
    <dbReference type="NCBI Taxonomy" id="274592"/>
    <lineage>
        <taxon>Bacteria</taxon>
        <taxon>Pseudomonadati</taxon>
        <taxon>Pseudomonadota</taxon>
        <taxon>Alphaproteobacteria</taxon>
        <taxon>Hyphomicrobiales</taxon>
        <taxon>Rhizobiaceae</taxon>
        <taxon>Hoeflea</taxon>
    </lineage>
</organism>
<dbReference type="PANTHER" id="PTHR41795:SF1">
    <property type="entry name" value="EXOPOLYSACCHARIDE SYNTHESIS PROTEIN"/>
    <property type="match status" value="1"/>
</dbReference>